<comment type="caution">
    <text evidence="2">The sequence shown here is derived from an EMBL/GenBank/DDBJ whole genome shotgun (WGS) entry which is preliminary data.</text>
</comment>
<evidence type="ECO:0000259" key="1">
    <source>
        <dbReference type="Pfam" id="PF22768"/>
    </source>
</evidence>
<protein>
    <recommendedName>
        <fullName evidence="1">Siphovirus-type tail component C-terminal domain-containing protein</fullName>
    </recommendedName>
</protein>
<accession>A0ABV5TQU6</accession>
<dbReference type="InterPro" id="IPR054738">
    <property type="entry name" value="Siphovirus-type_tail_C"/>
</dbReference>
<dbReference type="EMBL" id="JBHMBS010000031">
    <property type="protein sequence ID" value="MFB9681206.1"/>
    <property type="molecule type" value="Genomic_DNA"/>
</dbReference>
<evidence type="ECO:0000313" key="3">
    <source>
        <dbReference type="Proteomes" id="UP001589610"/>
    </source>
</evidence>
<organism evidence="2 3">
    <name type="scientific">Streptosporangium vulgare</name>
    <dbReference type="NCBI Taxonomy" id="46190"/>
    <lineage>
        <taxon>Bacteria</taxon>
        <taxon>Bacillati</taxon>
        <taxon>Actinomycetota</taxon>
        <taxon>Actinomycetes</taxon>
        <taxon>Streptosporangiales</taxon>
        <taxon>Streptosporangiaceae</taxon>
        <taxon>Streptosporangium</taxon>
    </lineage>
</organism>
<sequence>MARAGRSYPNRPIVVKGRYYRAADLVLDPFEVEAEWPALTVVTPSAQVLLGPFEVEAEWPPVTLFYGQSLSLAPFEVEAEWPEITVSTPIRPGDSITQAGQVEWNGTLWGPGTDVAVLIPIEGWRSTPTIDNLNVSKPSAHGAWNARKLAQQRLVTIRLQPNSASDPDMIDDLLDEIDAVTGIADDDTPLPLVVRLRGAPQLAFGQIIDRDPDIGGDYNAGVPTVTILIACGDARRYGIDRTGVSIPVGGTVQVINAGNTGTHPIIRIPGPVVNPTLVNAATGRILGFATTVEAGEQLEIDTDKGNATVNGDSIMSTLTGASAPVPGWVIKAGTNAITYTASSGGDSPLTLLYRDAWI</sequence>
<dbReference type="RefSeq" id="WP_344747098.1">
    <property type="nucleotide sequence ID" value="NZ_BAAAWW010000117.1"/>
</dbReference>
<name>A0ABV5TQU6_9ACTN</name>
<feature type="domain" description="Siphovirus-type tail component C-terminal" evidence="1">
    <location>
        <begin position="258"/>
        <end position="357"/>
    </location>
</feature>
<dbReference type="Gene3D" id="2.60.120.860">
    <property type="match status" value="1"/>
</dbReference>
<dbReference type="Proteomes" id="UP001589610">
    <property type="component" value="Unassembled WGS sequence"/>
</dbReference>
<proteinExistence type="predicted"/>
<reference evidence="2 3" key="1">
    <citation type="submission" date="2024-09" db="EMBL/GenBank/DDBJ databases">
        <authorList>
            <person name="Sun Q."/>
            <person name="Mori K."/>
        </authorList>
    </citation>
    <scope>NUCLEOTIDE SEQUENCE [LARGE SCALE GENOMIC DNA]</scope>
    <source>
        <strain evidence="2 3">JCM 3028</strain>
    </source>
</reference>
<dbReference type="Pfam" id="PF22768">
    <property type="entry name" value="SPP1_Dit"/>
    <property type="match status" value="1"/>
</dbReference>
<evidence type="ECO:0000313" key="2">
    <source>
        <dbReference type="EMBL" id="MFB9681206.1"/>
    </source>
</evidence>
<gene>
    <name evidence="2" type="ORF">ACFFRH_37500</name>
</gene>
<keyword evidence="3" id="KW-1185">Reference proteome</keyword>